<evidence type="ECO:0000259" key="1">
    <source>
        <dbReference type="Pfam" id="PF10551"/>
    </source>
</evidence>
<accession>A0A8X8YWM0</accession>
<name>A0A8X8YWM0_SALSN</name>
<dbReference type="AlphaFoldDB" id="A0A8X8YWM0"/>
<dbReference type="InterPro" id="IPR018289">
    <property type="entry name" value="MULE_transposase_dom"/>
</dbReference>
<sequence>MLSSQRNITDVQAHEIDLADDVGIMQKSTFNLMTRQAGGRDEIGYTILDAKNYLRSKRQRSMAYGEAGCLMRYFQDQLSKNPSFYHASQMDMDEQITNVFWVDARMLIDYEYFGDVVSLDTTYCTNRDNRPLVLFSGFNHHRKAMIFGASLLYDETSASFNRLFETFLEAHKHKRPLTVFTNQDQAMAKALNEVMSDTFHGLCTWHLMQNGIKHLGNLMKEGSCFLTDFKRCMYGFEDETQFEEAWGTLLSEFKLRDNTWLKHVYNVKEKWACCYMNNAFTLGMRSTQLSESVNSSIKNCTKPNLNIEQFFKNFEQVVEEKRYNELKCDF</sequence>
<comment type="caution">
    <text evidence="2">The sequence shown here is derived from an EMBL/GenBank/DDBJ whole genome shotgun (WGS) entry which is preliminary data.</text>
</comment>
<dbReference type="PANTHER" id="PTHR47718:SF2">
    <property type="entry name" value="PROTEIN FAR1-RELATED SEQUENCE 5-LIKE"/>
    <property type="match status" value="1"/>
</dbReference>
<dbReference type="Proteomes" id="UP000298416">
    <property type="component" value="Unassembled WGS sequence"/>
</dbReference>
<feature type="domain" description="MULE transposase" evidence="1">
    <location>
        <begin position="116"/>
        <end position="210"/>
    </location>
</feature>
<gene>
    <name evidence="2" type="ORF">SASPL_102657</name>
</gene>
<organism evidence="2">
    <name type="scientific">Salvia splendens</name>
    <name type="common">Scarlet sage</name>
    <dbReference type="NCBI Taxonomy" id="180675"/>
    <lineage>
        <taxon>Eukaryota</taxon>
        <taxon>Viridiplantae</taxon>
        <taxon>Streptophyta</taxon>
        <taxon>Embryophyta</taxon>
        <taxon>Tracheophyta</taxon>
        <taxon>Spermatophyta</taxon>
        <taxon>Magnoliopsida</taxon>
        <taxon>eudicotyledons</taxon>
        <taxon>Gunneridae</taxon>
        <taxon>Pentapetalae</taxon>
        <taxon>asterids</taxon>
        <taxon>lamiids</taxon>
        <taxon>Lamiales</taxon>
        <taxon>Lamiaceae</taxon>
        <taxon>Nepetoideae</taxon>
        <taxon>Mentheae</taxon>
        <taxon>Salviinae</taxon>
        <taxon>Salvia</taxon>
        <taxon>Salvia subgen. Calosphace</taxon>
        <taxon>core Calosphace</taxon>
    </lineage>
</organism>
<keyword evidence="3" id="KW-1185">Reference proteome</keyword>
<evidence type="ECO:0000313" key="3">
    <source>
        <dbReference type="Proteomes" id="UP000298416"/>
    </source>
</evidence>
<dbReference type="EMBL" id="PNBA02000001">
    <property type="protein sequence ID" value="KAG6437731.1"/>
    <property type="molecule type" value="Genomic_DNA"/>
</dbReference>
<reference evidence="2" key="2">
    <citation type="submission" date="2020-08" db="EMBL/GenBank/DDBJ databases">
        <title>Plant Genome Project.</title>
        <authorList>
            <person name="Zhang R.-G."/>
        </authorList>
    </citation>
    <scope>NUCLEOTIDE SEQUENCE</scope>
    <source>
        <strain evidence="2">Huo1</strain>
        <tissue evidence="2">Leaf</tissue>
    </source>
</reference>
<reference evidence="2" key="1">
    <citation type="submission" date="2018-01" db="EMBL/GenBank/DDBJ databases">
        <authorList>
            <person name="Mao J.F."/>
        </authorList>
    </citation>
    <scope>NUCLEOTIDE SEQUENCE</scope>
    <source>
        <strain evidence="2">Huo1</strain>
        <tissue evidence="2">Leaf</tissue>
    </source>
</reference>
<evidence type="ECO:0000313" key="2">
    <source>
        <dbReference type="EMBL" id="KAG6437731.1"/>
    </source>
</evidence>
<proteinExistence type="predicted"/>
<dbReference type="Pfam" id="PF10551">
    <property type="entry name" value="MULE"/>
    <property type="match status" value="1"/>
</dbReference>
<dbReference type="PANTHER" id="PTHR47718">
    <property type="entry name" value="OS01G0519700 PROTEIN"/>
    <property type="match status" value="1"/>
</dbReference>
<protein>
    <recommendedName>
        <fullName evidence="1">MULE transposase domain-containing protein</fullName>
    </recommendedName>
</protein>